<evidence type="ECO:0000313" key="4">
    <source>
        <dbReference type="Proteomes" id="UP001595556"/>
    </source>
</evidence>
<gene>
    <name evidence="3" type="ORF">ACFOEN_12930</name>
</gene>
<accession>A0ABV7H3M5</accession>
<dbReference type="Pfam" id="PF00578">
    <property type="entry name" value="AhpC-TSA"/>
    <property type="match status" value="1"/>
</dbReference>
<reference evidence="4" key="1">
    <citation type="journal article" date="2019" name="Int. J. Syst. Evol. Microbiol.">
        <title>The Global Catalogue of Microorganisms (GCM) 10K type strain sequencing project: providing services to taxonomists for standard genome sequencing and annotation.</title>
        <authorList>
            <consortium name="The Broad Institute Genomics Platform"/>
            <consortium name="The Broad Institute Genome Sequencing Center for Infectious Disease"/>
            <person name="Wu L."/>
            <person name="Ma J."/>
        </authorList>
    </citation>
    <scope>NUCLEOTIDE SEQUENCE [LARGE SCALE GENOMIC DNA]</scope>
    <source>
        <strain evidence="4">KCTC 52168</strain>
    </source>
</reference>
<feature type="chain" id="PRO_5047459947" evidence="1">
    <location>
        <begin position="27"/>
        <end position="200"/>
    </location>
</feature>
<dbReference type="InterPro" id="IPR050553">
    <property type="entry name" value="Thioredoxin_ResA/DsbE_sf"/>
</dbReference>
<protein>
    <submittedName>
        <fullName evidence="3">Peroxiredoxin family protein</fullName>
        <ecNumber evidence="3">1.11.1.24</ecNumber>
    </submittedName>
</protein>
<evidence type="ECO:0000259" key="2">
    <source>
        <dbReference type="PROSITE" id="PS51352"/>
    </source>
</evidence>
<dbReference type="PANTHER" id="PTHR42852:SF17">
    <property type="entry name" value="THIOREDOXIN-LIKE PROTEIN HI_1115"/>
    <property type="match status" value="1"/>
</dbReference>
<feature type="domain" description="Thioredoxin" evidence="2">
    <location>
        <begin position="47"/>
        <end position="200"/>
    </location>
</feature>
<feature type="signal peptide" evidence="1">
    <location>
        <begin position="1"/>
        <end position="26"/>
    </location>
</feature>
<dbReference type="SUPFAM" id="SSF52833">
    <property type="entry name" value="Thioredoxin-like"/>
    <property type="match status" value="1"/>
</dbReference>
<dbReference type="Proteomes" id="UP001595556">
    <property type="component" value="Unassembled WGS sequence"/>
</dbReference>
<dbReference type="GO" id="GO:0140824">
    <property type="term" value="F:thioredoxin-dependent peroxiredoxin activity"/>
    <property type="evidence" value="ECO:0007669"/>
    <property type="project" value="UniProtKB-EC"/>
</dbReference>
<name>A0ABV7H3M5_9BURK</name>
<keyword evidence="3" id="KW-0560">Oxidoreductase</keyword>
<sequence>MSIRSKVHLVRSIVAALAATAGVAMAQAPADSGARAKVQRSASSSTTPAAVEAPRLAVGAQARLGGVQLDGKPFDLNSTRGKVTLVAFWHKDCAVCRARMPELRANYLGWRDKPFELVSVATDSDVQSVRDYEQILQVAVPQAQNFPRLWRGGASHADNFGPISTYPTSFLLDRQGKVLRVFVGRIEAALWDDIAEVVLQ</sequence>
<evidence type="ECO:0000256" key="1">
    <source>
        <dbReference type="SAM" id="SignalP"/>
    </source>
</evidence>
<keyword evidence="4" id="KW-1185">Reference proteome</keyword>
<organism evidence="3 4">
    <name type="scientific">Piscinibacterium candidicorallinum</name>
    <dbReference type="NCBI Taxonomy" id="1793872"/>
    <lineage>
        <taxon>Bacteria</taxon>
        <taxon>Pseudomonadati</taxon>
        <taxon>Pseudomonadota</taxon>
        <taxon>Betaproteobacteria</taxon>
        <taxon>Burkholderiales</taxon>
        <taxon>Piscinibacterium</taxon>
    </lineage>
</organism>
<dbReference type="InterPro" id="IPR013766">
    <property type="entry name" value="Thioredoxin_domain"/>
</dbReference>
<dbReference type="InterPro" id="IPR000866">
    <property type="entry name" value="AhpC/TSA"/>
</dbReference>
<dbReference type="CDD" id="cd02966">
    <property type="entry name" value="TlpA_like_family"/>
    <property type="match status" value="1"/>
</dbReference>
<dbReference type="RefSeq" id="WP_377304575.1">
    <property type="nucleotide sequence ID" value="NZ_CP180191.1"/>
</dbReference>
<keyword evidence="3" id="KW-0575">Peroxidase</keyword>
<dbReference type="EC" id="1.11.1.24" evidence="3"/>
<keyword evidence="1" id="KW-0732">Signal</keyword>
<dbReference type="Gene3D" id="3.40.30.10">
    <property type="entry name" value="Glutaredoxin"/>
    <property type="match status" value="1"/>
</dbReference>
<dbReference type="EMBL" id="JBHRTI010000007">
    <property type="protein sequence ID" value="MFC3148529.1"/>
    <property type="molecule type" value="Genomic_DNA"/>
</dbReference>
<dbReference type="InterPro" id="IPR036249">
    <property type="entry name" value="Thioredoxin-like_sf"/>
</dbReference>
<evidence type="ECO:0000313" key="3">
    <source>
        <dbReference type="EMBL" id="MFC3148529.1"/>
    </source>
</evidence>
<dbReference type="PROSITE" id="PS51352">
    <property type="entry name" value="THIOREDOXIN_2"/>
    <property type="match status" value="1"/>
</dbReference>
<proteinExistence type="predicted"/>
<comment type="caution">
    <text evidence="3">The sequence shown here is derived from an EMBL/GenBank/DDBJ whole genome shotgun (WGS) entry which is preliminary data.</text>
</comment>
<dbReference type="PANTHER" id="PTHR42852">
    <property type="entry name" value="THIOL:DISULFIDE INTERCHANGE PROTEIN DSBE"/>
    <property type="match status" value="1"/>
</dbReference>